<dbReference type="EC" id="1.2.1.84" evidence="1"/>
<dbReference type="GO" id="GO:0005777">
    <property type="term" value="C:peroxisome"/>
    <property type="evidence" value="ECO:0007669"/>
    <property type="project" value="TreeGrafter"/>
</dbReference>
<reference evidence="4" key="1">
    <citation type="journal article" date="2012" name="BMC Genomics">
        <title>Genome sequence of the necrotrophic fungus Penicillium digitatum, the main postharvest pathogen of citrus.</title>
        <authorList>
            <person name="Marcet-Houben M."/>
            <person name="Ballester A.-R."/>
            <person name="de la Fuente B."/>
            <person name="Harries E."/>
            <person name="Marcos J.F."/>
            <person name="Gonzalez-Candelas L."/>
            <person name="Gabaldon T."/>
        </authorList>
    </citation>
    <scope>NUCLEOTIDE SEQUENCE [LARGE SCALE GENOMIC DNA]</scope>
    <source>
        <strain evidence="4">PHI26 / CECT 20796</strain>
    </source>
</reference>
<name>K9G8R3_PEND2</name>
<dbReference type="EMBL" id="AKCT01000208">
    <property type="protein sequence ID" value="EKV11243.1"/>
    <property type="molecule type" value="Genomic_DNA"/>
</dbReference>
<dbReference type="PANTHER" id="PTHR11011">
    <property type="entry name" value="MALE STERILITY PROTEIN 2-RELATED"/>
    <property type="match status" value="1"/>
</dbReference>
<keyword evidence="1" id="KW-0444">Lipid biosynthesis</keyword>
<protein>
    <recommendedName>
        <fullName evidence="1">Fatty acyl-CoA reductase</fullName>
        <ecNumber evidence="1">1.2.1.84</ecNumber>
    </recommendedName>
</protein>
<dbReference type="InterPro" id="IPR013120">
    <property type="entry name" value="FAR_NAD-bd"/>
</dbReference>
<keyword evidence="1" id="KW-0560">Oxidoreductase</keyword>
<dbReference type="HOGENOM" id="CLU_056023_0_0_1"/>
<comment type="function">
    <text evidence="1">Catalyzes the reduction of fatty acyl-CoA to fatty alcohols.</text>
</comment>
<dbReference type="GO" id="GO:0035336">
    <property type="term" value="P:long-chain fatty-acyl-CoA metabolic process"/>
    <property type="evidence" value="ECO:0007669"/>
    <property type="project" value="TreeGrafter"/>
</dbReference>
<dbReference type="Pfam" id="PF07993">
    <property type="entry name" value="NAD_binding_4"/>
    <property type="match status" value="1"/>
</dbReference>
<dbReference type="OMA" id="AKWSDML"/>
<dbReference type="InParanoid" id="K9G8R3"/>
<keyword evidence="4" id="KW-1185">Reference proteome</keyword>
<comment type="similarity">
    <text evidence="1">Belongs to the fatty acyl-CoA reductase family.</text>
</comment>
<dbReference type="GO" id="GO:0080019">
    <property type="term" value="F:alcohol-forming very long-chain fatty acyl-CoA reductase activity"/>
    <property type="evidence" value="ECO:0007669"/>
    <property type="project" value="InterPro"/>
</dbReference>
<dbReference type="InterPro" id="IPR036291">
    <property type="entry name" value="NAD(P)-bd_dom_sf"/>
</dbReference>
<keyword evidence="1" id="KW-0521">NADP</keyword>
<dbReference type="Gene3D" id="3.40.50.720">
    <property type="entry name" value="NAD(P)-binding Rossmann-like Domain"/>
    <property type="match status" value="1"/>
</dbReference>
<dbReference type="STRING" id="1170229.K9G8R3"/>
<dbReference type="AlphaFoldDB" id="K9G8R3"/>
<dbReference type="Proteomes" id="UP000009882">
    <property type="component" value="Unassembled WGS sequence"/>
</dbReference>
<evidence type="ECO:0000313" key="3">
    <source>
        <dbReference type="EMBL" id="EKV11243.1"/>
    </source>
</evidence>
<feature type="domain" description="Thioester reductase (TE)" evidence="2">
    <location>
        <begin position="22"/>
        <end position="254"/>
    </location>
</feature>
<comment type="catalytic activity">
    <reaction evidence="1">
        <text>a long-chain fatty acyl-CoA + 2 NADPH + 2 H(+) = a long-chain primary fatty alcohol + 2 NADP(+) + CoA</text>
        <dbReference type="Rhea" id="RHEA:52716"/>
        <dbReference type="ChEBI" id="CHEBI:15378"/>
        <dbReference type="ChEBI" id="CHEBI:57287"/>
        <dbReference type="ChEBI" id="CHEBI:57783"/>
        <dbReference type="ChEBI" id="CHEBI:58349"/>
        <dbReference type="ChEBI" id="CHEBI:77396"/>
        <dbReference type="ChEBI" id="CHEBI:83139"/>
        <dbReference type="EC" id="1.2.1.84"/>
    </reaction>
</comment>
<accession>K9G8R3</accession>
<evidence type="ECO:0000313" key="4">
    <source>
        <dbReference type="Proteomes" id="UP000009882"/>
    </source>
</evidence>
<dbReference type="InterPro" id="IPR026055">
    <property type="entry name" value="FAR"/>
</dbReference>
<keyword evidence="1" id="KW-0443">Lipid metabolism</keyword>
<proteinExistence type="inferred from homology"/>
<dbReference type="eggNOG" id="KOG1221">
    <property type="taxonomic scope" value="Eukaryota"/>
</dbReference>
<dbReference type="OrthoDB" id="429813at2759"/>
<dbReference type="PANTHER" id="PTHR11011:SF45">
    <property type="entry name" value="FATTY ACYL-COA REDUCTASE CG8306-RELATED"/>
    <property type="match status" value="1"/>
</dbReference>
<organism evidence="3 4">
    <name type="scientific">Penicillium digitatum (strain PHI26 / CECT 20796)</name>
    <name type="common">Green mold</name>
    <dbReference type="NCBI Taxonomy" id="1170229"/>
    <lineage>
        <taxon>Eukaryota</taxon>
        <taxon>Fungi</taxon>
        <taxon>Dikarya</taxon>
        <taxon>Ascomycota</taxon>
        <taxon>Pezizomycotina</taxon>
        <taxon>Eurotiomycetes</taxon>
        <taxon>Eurotiomycetidae</taxon>
        <taxon>Eurotiales</taxon>
        <taxon>Aspergillaceae</taxon>
        <taxon>Penicillium</taxon>
    </lineage>
</organism>
<evidence type="ECO:0000256" key="1">
    <source>
        <dbReference type="RuleBase" id="RU363097"/>
    </source>
</evidence>
<dbReference type="SUPFAM" id="SSF51735">
    <property type="entry name" value="NAD(P)-binding Rossmann-fold domains"/>
    <property type="match status" value="1"/>
</dbReference>
<dbReference type="GO" id="GO:0102965">
    <property type="term" value="F:alcohol-forming long-chain fatty acyl-CoA reductase activity"/>
    <property type="evidence" value="ECO:0007669"/>
    <property type="project" value="UniProtKB-EC"/>
</dbReference>
<sequence length="398" mass="45049">MTSKAKIKWSDMLPSSTAQTLITDERITFLDGELGNTTTMTLSEETLQMLKRTVQIVFHAATSAQLHKTLPELAHTVLAPSICLTTYALKFPNLERFVFFSTAYANAHLWKAQESTDVSVDERIYPLGREEEDYYRIALEAWNAVQKTGSSEEYNAHDFPWPYAYAKHLAERLVLQKAGERNKMDKVLVIRPSVLGPADKFPFPGFATLHGAPSTACAAAYLLHAGRRIKLSTRCEKPHQESTIDEVPVDVVVDRTLVHVALGTSGCVHAVSGEQGRLSTEEWWCAVQKERRLPWNAKPSWTSDDWHSPNLHFVARRFKIIGTSFAFSQERTLRATEKLSAEEKKNLQLFADRSKPYSLHLRRHQIHHHAVEVAKKKKWPLCSAGLLCRKGRPVAHKT</sequence>
<comment type="caution">
    <text evidence="3">The sequence shown here is derived from an EMBL/GenBank/DDBJ whole genome shotgun (WGS) entry which is preliminary data.</text>
</comment>
<evidence type="ECO:0000259" key="2">
    <source>
        <dbReference type="Pfam" id="PF07993"/>
    </source>
</evidence>
<gene>
    <name evidence="3" type="ORF">PDIG_51880</name>
</gene>